<dbReference type="Proteomes" id="UP001500620">
    <property type="component" value="Unassembled WGS sequence"/>
</dbReference>
<comment type="caution">
    <text evidence="3">The sequence shown here is derived from an EMBL/GenBank/DDBJ whole genome shotgun (WGS) entry which is preliminary data.</text>
</comment>
<dbReference type="InterPro" id="IPR031928">
    <property type="entry name" value="RsdA_SigD-bd"/>
</dbReference>
<organism evidence="3 4">
    <name type="scientific">Dactylosporangium darangshiense</name>
    <dbReference type="NCBI Taxonomy" id="579108"/>
    <lineage>
        <taxon>Bacteria</taxon>
        <taxon>Bacillati</taxon>
        <taxon>Actinomycetota</taxon>
        <taxon>Actinomycetes</taxon>
        <taxon>Micromonosporales</taxon>
        <taxon>Micromonosporaceae</taxon>
        <taxon>Dactylosporangium</taxon>
    </lineage>
</organism>
<accession>A0ABP8DL49</accession>
<dbReference type="EMBL" id="BAABAT010000032">
    <property type="protein sequence ID" value="GAA4258796.1"/>
    <property type="molecule type" value="Genomic_DNA"/>
</dbReference>
<feature type="region of interest" description="Disordered" evidence="1">
    <location>
        <begin position="237"/>
        <end position="324"/>
    </location>
</feature>
<evidence type="ECO:0000313" key="4">
    <source>
        <dbReference type="Proteomes" id="UP001500620"/>
    </source>
</evidence>
<feature type="domain" description="Anti-sigma-D factor RsdA sigma factor binding region" evidence="2">
    <location>
        <begin position="19"/>
        <end position="59"/>
    </location>
</feature>
<feature type="compositionally biased region" description="Low complexity" evidence="1">
    <location>
        <begin position="311"/>
        <end position="324"/>
    </location>
</feature>
<dbReference type="Pfam" id="PF16751">
    <property type="entry name" value="RsdA_SigD_bd"/>
    <property type="match status" value="1"/>
</dbReference>
<dbReference type="Gene3D" id="6.10.250.1300">
    <property type="match status" value="1"/>
</dbReference>
<evidence type="ECO:0000256" key="1">
    <source>
        <dbReference type="SAM" id="MobiDB-lite"/>
    </source>
</evidence>
<reference evidence="4" key="1">
    <citation type="journal article" date="2019" name="Int. J. Syst. Evol. Microbiol.">
        <title>The Global Catalogue of Microorganisms (GCM) 10K type strain sequencing project: providing services to taxonomists for standard genome sequencing and annotation.</title>
        <authorList>
            <consortium name="The Broad Institute Genomics Platform"/>
            <consortium name="The Broad Institute Genome Sequencing Center for Infectious Disease"/>
            <person name="Wu L."/>
            <person name="Ma J."/>
        </authorList>
    </citation>
    <scope>NUCLEOTIDE SEQUENCE [LARGE SCALE GENOMIC DNA]</scope>
    <source>
        <strain evidence="4">JCM 17441</strain>
    </source>
</reference>
<name>A0ABP8DL49_9ACTN</name>
<feature type="compositionally biased region" description="Gly residues" evidence="1">
    <location>
        <begin position="276"/>
        <end position="289"/>
    </location>
</feature>
<keyword evidence="4" id="KW-1185">Reference proteome</keyword>
<evidence type="ECO:0000259" key="2">
    <source>
        <dbReference type="Pfam" id="PF16751"/>
    </source>
</evidence>
<dbReference type="RefSeq" id="WP_345135742.1">
    <property type="nucleotide sequence ID" value="NZ_BAABAT010000032.1"/>
</dbReference>
<feature type="compositionally biased region" description="Low complexity" evidence="1">
    <location>
        <begin position="240"/>
        <end position="272"/>
    </location>
</feature>
<proteinExistence type="predicted"/>
<protein>
    <recommendedName>
        <fullName evidence="2">Anti-sigma-D factor RsdA sigma factor binding region domain-containing protein</fullName>
    </recommendedName>
</protein>
<evidence type="ECO:0000313" key="3">
    <source>
        <dbReference type="EMBL" id="GAA4258796.1"/>
    </source>
</evidence>
<gene>
    <name evidence="3" type="ORF">GCM10022255_080850</name>
</gene>
<feature type="region of interest" description="Disordered" evidence="1">
    <location>
        <begin position="106"/>
        <end position="135"/>
    </location>
</feature>
<sequence length="324" mass="32221">MTDRNDAVPGRGGDPPVELSTIQADDALLDALALGDSLDADTDADPLAGLLTDWRADLAADLPPLRTDVAVALAAGLDAGAGLGADPGAGLDAGATVETPVALDAGAPSLRSGAPASVSDISGMPPNGWRRVPRPGRGLRRAFTGTVAAAVLLAGAAVGARQSGPDGPLWPLTQVLYPEQAHERAARQAIAEAEEAIATGDVEAARRKLDTAAHEAAQVDDPAARQRLLDRIDELRRSLPGAPTPAATATTPATPATQTPAPTATQAPGATPQPTPGGGGQGTPTGGPGQLIPGLPTQVIPSVPGLPLPTPGLTSLLPLPKLSG</sequence>